<dbReference type="InterPro" id="IPR023214">
    <property type="entry name" value="HAD_sf"/>
</dbReference>
<evidence type="ECO:0008006" key="2">
    <source>
        <dbReference type="Google" id="ProtNLM"/>
    </source>
</evidence>
<protein>
    <recommendedName>
        <fullName evidence="2">YqeG family HAD IIIA-type phosphatase</fullName>
    </recommendedName>
</protein>
<reference evidence="1" key="1">
    <citation type="submission" date="2018-05" db="EMBL/GenBank/DDBJ databases">
        <authorList>
            <person name="Lanie J.A."/>
            <person name="Ng W.-L."/>
            <person name="Kazmierczak K.M."/>
            <person name="Andrzejewski T.M."/>
            <person name="Davidsen T.M."/>
            <person name="Wayne K.J."/>
            <person name="Tettelin H."/>
            <person name="Glass J.I."/>
            <person name="Rusch D."/>
            <person name="Podicherti R."/>
            <person name="Tsui H.-C.T."/>
            <person name="Winkler M.E."/>
        </authorList>
    </citation>
    <scope>NUCLEOTIDE SEQUENCE</scope>
</reference>
<sequence>MKITSGGSPQREGLTWAKTSRFLALPFSPSRMDTFMQVKRFEEVSIDRLLAQGIEGILLDADGTLGPHHAREFNMSIMDHVRAMLEKGLKIAIYTNAWEDRFQPFQEMGVKVISNVPAKPDPRGFQIAMTDFLQLQDPAKVCMIGDNYVTDGGAIDAGMHFIHVRPVRGNEPFLHSAIRLFAYLCAKLYNR</sequence>
<dbReference type="SUPFAM" id="SSF56784">
    <property type="entry name" value="HAD-like"/>
    <property type="match status" value="1"/>
</dbReference>
<name>A0A382J2K8_9ZZZZ</name>
<gene>
    <name evidence="1" type="ORF">METZ01_LOCUS259124</name>
</gene>
<dbReference type="Gene3D" id="3.40.50.1000">
    <property type="entry name" value="HAD superfamily/HAD-like"/>
    <property type="match status" value="1"/>
</dbReference>
<dbReference type="EMBL" id="UINC01071404">
    <property type="protein sequence ID" value="SVC06270.1"/>
    <property type="molecule type" value="Genomic_DNA"/>
</dbReference>
<accession>A0A382J2K8</accession>
<dbReference type="InterPro" id="IPR036412">
    <property type="entry name" value="HAD-like_sf"/>
</dbReference>
<proteinExistence type="predicted"/>
<organism evidence="1">
    <name type="scientific">marine metagenome</name>
    <dbReference type="NCBI Taxonomy" id="408172"/>
    <lineage>
        <taxon>unclassified sequences</taxon>
        <taxon>metagenomes</taxon>
        <taxon>ecological metagenomes</taxon>
    </lineage>
</organism>
<dbReference type="Pfam" id="PF00702">
    <property type="entry name" value="Hydrolase"/>
    <property type="match status" value="1"/>
</dbReference>
<dbReference type="AlphaFoldDB" id="A0A382J2K8"/>
<evidence type="ECO:0000313" key="1">
    <source>
        <dbReference type="EMBL" id="SVC06270.1"/>
    </source>
</evidence>